<evidence type="ECO:0000313" key="3">
    <source>
        <dbReference type="Proteomes" id="UP000198304"/>
    </source>
</evidence>
<dbReference type="AlphaFoldDB" id="A0A239EYK3"/>
<reference evidence="2 3" key="1">
    <citation type="submission" date="2017-06" db="EMBL/GenBank/DDBJ databases">
        <authorList>
            <person name="Kim H.J."/>
            <person name="Triplett B.A."/>
        </authorList>
    </citation>
    <scope>NUCLEOTIDE SEQUENCE [LARGE SCALE GENOMIC DNA]</scope>
    <source>
        <strain evidence="2 3">SCA</strain>
    </source>
</reference>
<keyword evidence="3" id="KW-1185">Reference proteome</keyword>
<dbReference type="Pfam" id="PF26154">
    <property type="entry name" value="DUF8042"/>
    <property type="match status" value="1"/>
</dbReference>
<gene>
    <name evidence="2" type="ORF">SAMN05446037_101165</name>
</gene>
<dbReference type="OrthoDB" id="2874105at2"/>
<evidence type="ECO:0000313" key="2">
    <source>
        <dbReference type="EMBL" id="SNS48924.1"/>
    </source>
</evidence>
<dbReference type="Proteomes" id="UP000198304">
    <property type="component" value="Unassembled WGS sequence"/>
</dbReference>
<name>A0A239EYK3_9FIRM</name>
<sequence length="122" mass="14107">MNKYYEVIQQILPLLDTIKEGILHIQNQLVELRYEEALTLLQDAMKGIASIDSVMQPIYDELPENNIDTLFVVVKESMNKAVDSYEQGSESNLENQIEKEVLPSFKAWKEEMEKVLKPYVVS</sequence>
<proteinExistence type="predicted"/>
<evidence type="ECO:0000259" key="1">
    <source>
        <dbReference type="Pfam" id="PF26154"/>
    </source>
</evidence>
<dbReference type="RefSeq" id="WP_089283242.1">
    <property type="nucleotide sequence ID" value="NZ_FZOJ01000011.1"/>
</dbReference>
<accession>A0A239EYK3</accession>
<feature type="domain" description="DUF8042" evidence="1">
    <location>
        <begin position="1"/>
        <end position="118"/>
    </location>
</feature>
<dbReference type="InterPro" id="IPR058355">
    <property type="entry name" value="DUF8042"/>
</dbReference>
<organism evidence="2 3">
    <name type="scientific">Anaerovirgula multivorans</name>
    <dbReference type="NCBI Taxonomy" id="312168"/>
    <lineage>
        <taxon>Bacteria</taxon>
        <taxon>Bacillati</taxon>
        <taxon>Bacillota</taxon>
        <taxon>Clostridia</taxon>
        <taxon>Peptostreptococcales</taxon>
        <taxon>Natronincolaceae</taxon>
        <taxon>Anaerovirgula</taxon>
    </lineage>
</organism>
<protein>
    <recommendedName>
        <fullName evidence="1">DUF8042 domain-containing protein</fullName>
    </recommendedName>
</protein>
<dbReference type="EMBL" id="FZOJ01000011">
    <property type="protein sequence ID" value="SNS48924.1"/>
    <property type="molecule type" value="Genomic_DNA"/>
</dbReference>